<feature type="transmembrane region" description="Helical" evidence="7">
    <location>
        <begin position="268"/>
        <end position="291"/>
    </location>
</feature>
<feature type="transmembrane region" description="Helical" evidence="7">
    <location>
        <begin position="234"/>
        <end position="256"/>
    </location>
</feature>
<evidence type="ECO:0000313" key="9">
    <source>
        <dbReference type="Proteomes" id="UP000772196"/>
    </source>
</evidence>
<keyword evidence="9" id="KW-1185">Reference proteome</keyword>
<comment type="caution">
    <text evidence="8">The sequence shown here is derived from an EMBL/GenBank/DDBJ whole genome shotgun (WGS) entry which is preliminary data.</text>
</comment>
<name>A0ABX1H821_9ACTN</name>
<gene>
    <name evidence="8" type="ORF">HFV08_25410</name>
</gene>
<keyword evidence="2" id="KW-1003">Cell membrane</keyword>
<evidence type="ECO:0000256" key="3">
    <source>
        <dbReference type="ARBA" id="ARBA00022692"/>
    </source>
</evidence>
<evidence type="ECO:0000256" key="4">
    <source>
        <dbReference type="ARBA" id="ARBA00022989"/>
    </source>
</evidence>
<feature type="transmembrane region" description="Helical" evidence="7">
    <location>
        <begin position="122"/>
        <end position="142"/>
    </location>
</feature>
<evidence type="ECO:0000256" key="5">
    <source>
        <dbReference type="ARBA" id="ARBA00023136"/>
    </source>
</evidence>
<dbReference type="PANTHER" id="PTHR30213:SF0">
    <property type="entry name" value="UPF0761 MEMBRANE PROTEIN YIHY"/>
    <property type="match status" value="1"/>
</dbReference>
<feature type="transmembrane region" description="Helical" evidence="7">
    <location>
        <begin position="203"/>
        <end position="222"/>
    </location>
</feature>
<feature type="transmembrane region" description="Helical" evidence="7">
    <location>
        <begin position="162"/>
        <end position="183"/>
    </location>
</feature>
<evidence type="ECO:0000256" key="1">
    <source>
        <dbReference type="ARBA" id="ARBA00004651"/>
    </source>
</evidence>
<proteinExistence type="predicted"/>
<sequence>MQHAKETPAGGRLHRARVLYRNVSKRRTAWLLLKDTVNSCIEYRVLGLAAEAAFFTLLSVPPLLLSIVGLLGYVDAWTGTDTIASLQTNLLEASRTVLSDQGVKEIARPILDDVLKGGRPDVISIGFVIALWSGSRAVNVFIDTITVMYGLDGERGIVKTRLLAFLLFLVALVIGSVALPLMVAGPDAVVQIVPWSETAVQILYWPVVLVLSVVFLTTLYHVSVPAKSPWVEDVPGALVALAMWVLGSVILRIYLINTVEGPSIYGSLAAPVAVLLWIGVSAFAVLVGAAVNAAIDRVWPSVATAAAREAHAARGGRTPEGSHLRRLPRRPAPHPTEYGQDDEAAEDDAPDMPSEFPERWSKFLPPDDLTGRLRTHARPHQEGPGPEER</sequence>
<dbReference type="RefSeq" id="WP_168542800.1">
    <property type="nucleotide sequence ID" value="NZ_JAAWWP010000019.1"/>
</dbReference>
<keyword evidence="5 7" id="KW-0472">Membrane</keyword>
<reference evidence="8 9" key="1">
    <citation type="submission" date="2020-04" db="EMBL/GenBank/DDBJ databases">
        <title>Phylogenetic Diversity and Antibacterial Activity against Ralstonia solanacearum of Endophytic Actinomycete Isolated from Moss.</title>
        <authorList>
            <person name="Zhuang X."/>
        </authorList>
    </citation>
    <scope>NUCLEOTIDE SEQUENCE [LARGE SCALE GENOMIC DNA]</scope>
    <source>
        <strain evidence="8 9">LD120</strain>
    </source>
</reference>
<accession>A0ABX1H821</accession>
<evidence type="ECO:0000256" key="6">
    <source>
        <dbReference type="SAM" id="MobiDB-lite"/>
    </source>
</evidence>
<dbReference type="Pfam" id="PF03631">
    <property type="entry name" value="Virul_fac_BrkB"/>
    <property type="match status" value="1"/>
</dbReference>
<feature type="compositionally biased region" description="Acidic residues" evidence="6">
    <location>
        <begin position="339"/>
        <end position="350"/>
    </location>
</feature>
<comment type="subcellular location">
    <subcellularLocation>
        <location evidence="1">Cell membrane</location>
        <topology evidence="1">Multi-pass membrane protein</topology>
    </subcellularLocation>
</comment>
<evidence type="ECO:0000256" key="7">
    <source>
        <dbReference type="SAM" id="Phobius"/>
    </source>
</evidence>
<keyword evidence="3 7" id="KW-0812">Transmembrane</keyword>
<dbReference type="EMBL" id="JAAWWP010000019">
    <property type="protein sequence ID" value="NKI44526.1"/>
    <property type="molecule type" value="Genomic_DNA"/>
</dbReference>
<dbReference type="Proteomes" id="UP000772196">
    <property type="component" value="Unassembled WGS sequence"/>
</dbReference>
<evidence type="ECO:0000256" key="2">
    <source>
        <dbReference type="ARBA" id="ARBA00022475"/>
    </source>
</evidence>
<organism evidence="8 9">
    <name type="scientific">Streptomyces physcomitrii</name>
    <dbReference type="NCBI Taxonomy" id="2724184"/>
    <lineage>
        <taxon>Bacteria</taxon>
        <taxon>Bacillati</taxon>
        <taxon>Actinomycetota</taxon>
        <taxon>Actinomycetes</taxon>
        <taxon>Kitasatosporales</taxon>
        <taxon>Streptomycetaceae</taxon>
        <taxon>Streptomyces</taxon>
    </lineage>
</organism>
<dbReference type="InterPro" id="IPR017039">
    <property type="entry name" value="Virul_fac_BrkB"/>
</dbReference>
<feature type="transmembrane region" description="Helical" evidence="7">
    <location>
        <begin position="52"/>
        <end position="74"/>
    </location>
</feature>
<feature type="region of interest" description="Disordered" evidence="6">
    <location>
        <begin position="310"/>
        <end position="389"/>
    </location>
</feature>
<keyword evidence="4 7" id="KW-1133">Transmembrane helix</keyword>
<protein>
    <submittedName>
        <fullName evidence="8">YihY/virulence factor BrkB family protein</fullName>
    </submittedName>
</protein>
<dbReference type="PANTHER" id="PTHR30213">
    <property type="entry name" value="INNER MEMBRANE PROTEIN YHJD"/>
    <property type="match status" value="1"/>
</dbReference>
<evidence type="ECO:0000313" key="8">
    <source>
        <dbReference type="EMBL" id="NKI44526.1"/>
    </source>
</evidence>